<dbReference type="AlphaFoldDB" id="A0A6J6PBF4"/>
<gene>
    <name evidence="2" type="ORF">UFOPK2602_00307</name>
</gene>
<accession>A0A6J6PBF4</accession>
<dbReference type="GO" id="GO:0050660">
    <property type="term" value="F:flavin adenine dinucleotide binding"/>
    <property type="evidence" value="ECO:0007669"/>
    <property type="project" value="InterPro"/>
</dbReference>
<dbReference type="Gene3D" id="3.30.1360.170">
    <property type="match status" value="2"/>
</dbReference>
<dbReference type="PANTHER" id="PTHR34934:SF1">
    <property type="entry name" value="FLAVIN-DEPENDENT THYMIDYLATE SYNTHASE"/>
    <property type="match status" value="1"/>
</dbReference>
<dbReference type="EMBL" id="CAEZXX010000011">
    <property type="protein sequence ID" value="CAB4696169.1"/>
    <property type="molecule type" value="Genomic_DNA"/>
</dbReference>
<dbReference type="PROSITE" id="PS51331">
    <property type="entry name" value="THYX"/>
    <property type="match status" value="2"/>
</dbReference>
<dbReference type="InterPro" id="IPR003669">
    <property type="entry name" value="Thymidylate_synthase_ThyX"/>
</dbReference>
<sequence>MTDGDGKQESTAVTVYVPEEYTADEAEVLRRYFTNLDGPVFALVNLPEVVKGALFARYSRSPKSLRRLFLDEFVGDLDISGDQTVDATVGLNRAEELYEKVFLEYGDDSVAQLGGVHLACEQASNVLTKILEWGRLMSYLEQSTRYISYDARLGGRYRFHRDPQVLGSRIGARYVGDMDRMFDSYSGLVNRVTDHVRGTVPRDPRDSDFVYRQATRAKALDAVRGMLPAASLSNLGIYGSGQAFEALLLRMRAHPLPEARHYSDLMLQEMRKVIPSFLKRVDIPNRGGRWSEYLEATRIDTAETVQCLFADSVVEPAEPVELVDFDPEGEDKVLAAICYPHTNLPEHQLLDRVRAMSADERVALMKAYVGDRSANRRHKPGRAFERTDYRFDVLSDYGAFRDLQRHRLLTIEWQPLTPYHGYTRPELVDEAGAAGEFDDTMDRSADLYDLMVPEFPVPAQYAVSMAYRVRYAMQFNAREAMHLLELRSSPQGHPAYRRVVLTMHQLIAEKAGHRAIAAAMTHMTDSDPGLERLESERRAEARRNQTTP</sequence>
<dbReference type="GO" id="GO:0070402">
    <property type="term" value="F:NADPH binding"/>
    <property type="evidence" value="ECO:0007669"/>
    <property type="project" value="TreeGrafter"/>
</dbReference>
<dbReference type="GO" id="GO:0006231">
    <property type="term" value="P:dTMP biosynthetic process"/>
    <property type="evidence" value="ECO:0007669"/>
    <property type="project" value="InterPro"/>
</dbReference>
<feature type="compositionally biased region" description="Basic and acidic residues" evidence="1">
    <location>
        <begin position="529"/>
        <end position="548"/>
    </location>
</feature>
<name>A0A6J6PBF4_9ZZZZ</name>
<evidence type="ECO:0000313" key="2">
    <source>
        <dbReference type="EMBL" id="CAB4696169.1"/>
    </source>
</evidence>
<organism evidence="2">
    <name type="scientific">freshwater metagenome</name>
    <dbReference type="NCBI Taxonomy" id="449393"/>
    <lineage>
        <taxon>unclassified sequences</taxon>
        <taxon>metagenomes</taxon>
        <taxon>ecological metagenomes</taxon>
    </lineage>
</organism>
<dbReference type="GO" id="GO:0050797">
    <property type="term" value="F:thymidylate synthase (FAD) activity"/>
    <property type="evidence" value="ECO:0007669"/>
    <property type="project" value="InterPro"/>
</dbReference>
<dbReference type="SUPFAM" id="SSF69796">
    <property type="entry name" value="Thymidylate synthase-complementing protein Thy1"/>
    <property type="match status" value="2"/>
</dbReference>
<dbReference type="CDD" id="cd20175">
    <property type="entry name" value="ThyX"/>
    <property type="match status" value="1"/>
</dbReference>
<reference evidence="2" key="1">
    <citation type="submission" date="2020-05" db="EMBL/GenBank/DDBJ databases">
        <authorList>
            <person name="Chiriac C."/>
            <person name="Salcher M."/>
            <person name="Ghai R."/>
            <person name="Kavagutti S V."/>
        </authorList>
    </citation>
    <scope>NUCLEOTIDE SEQUENCE</scope>
</reference>
<dbReference type="InterPro" id="IPR036098">
    <property type="entry name" value="Thymidylate_synthase_ThyX_sf"/>
</dbReference>
<dbReference type="PANTHER" id="PTHR34934">
    <property type="entry name" value="FLAVIN-DEPENDENT THYMIDYLATE SYNTHASE"/>
    <property type="match status" value="1"/>
</dbReference>
<protein>
    <submittedName>
        <fullName evidence="2">Unannotated protein</fullName>
    </submittedName>
</protein>
<dbReference type="Pfam" id="PF02511">
    <property type="entry name" value="Thy1"/>
    <property type="match status" value="2"/>
</dbReference>
<feature type="region of interest" description="Disordered" evidence="1">
    <location>
        <begin position="524"/>
        <end position="548"/>
    </location>
</feature>
<dbReference type="GO" id="GO:0004799">
    <property type="term" value="F:thymidylate synthase activity"/>
    <property type="evidence" value="ECO:0007669"/>
    <property type="project" value="TreeGrafter"/>
</dbReference>
<evidence type="ECO:0000256" key="1">
    <source>
        <dbReference type="SAM" id="MobiDB-lite"/>
    </source>
</evidence>
<proteinExistence type="predicted"/>